<protein>
    <submittedName>
        <fullName evidence="1">Radical SAM family RiPP maturation amino acid epimerase</fullName>
    </submittedName>
</protein>
<dbReference type="NCBIfam" id="TIGR04517">
    <property type="entry name" value="rSAM_PoyD"/>
    <property type="match status" value="1"/>
</dbReference>
<dbReference type="InterPro" id="IPR030950">
    <property type="entry name" value="rSAM_PoyD"/>
</dbReference>
<dbReference type="EMBL" id="JARVLH010000001">
    <property type="protein sequence ID" value="MEX5284139.1"/>
    <property type="molecule type" value="Genomic_DNA"/>
</dbReference>
<keyword evidence="2" id="KW-1185">Reference proteome</keyword>
<accession>A0ABV3X1S6</accession>
<sequence>MHNAAVREIMTLDMKDGAYLAEVGQAKRFLELWTMEPGFAGRFQEAPEKTLTEYGLRGDIEALRILAIEQEAEKHSEDPPEALPRTVQRYRAFVREKFESRQRMVDADCVPEEPMFRAWRGRQRNRCWMEMGLHNAALIHVPVTFELSLGCSVGCPFCGLSAGKLQQVFQRNEANRALWRGILLYLKETVGAAAGAGTCYYATEPFDNPAYEAWTADFYEIFGVVPQVTTAAAMRRPERTRDYLAWALERSAGVHRFSVLNLDTLHRIHEFFTPEELVRVELLPQFSEAPANCFAKVGRARSIKRAKVGVGDEDTISCVSGFVVNMAERSVRLLTPCSASAEQPTGEQIIAKEGFADLEDFKRLISYMIKEYMRKEFPKTMPLFLRRGVSAEDTAEGVRFFREERFWLSFCSDETIPAVCYREVLHLLQEGGRCAYDIAEQLMEEKGMTPAIVFFLLRKFEQAGLFLEPYELS</sequence>
<proteinExistence type="predicted"/>
<dbReference type="RefSeq" id="WP_368845871.1">
    <property type="nucleotide sequence ID" value="NZ_CP194411.1"/>
</dbReference>
<evidence type="ECO:0000313" key="1">
    <source>
        <dbReference type="EMBL" id="MEX5284139.1"/>
    </source>
</evidence>
<gene>
    <name evidence="1" type="ORF">QCO44_00555</name>
</gene>
<organism evidence="1 2">
    <name type="scientific">Selenomonas sputigena</name>
    <dbReference type="NCBI Taxonomy" id="69823"/>
    <lineage>
        <taxon>Bacteria</taxon>
        <taxon>Bacillati</taxon>
        <taxon>Bacillota</taxon>
        <taxon>Negativicutes</taxon>
        <taxon>Selenomonadales</taxon>
        <taxon>Selenomonadaceae</taxon>
        <taxon>Selenomonas</taxon>
    </lineage>
</organism>
<reference evidence="1 2" key="1">
    <citation type="submission" date="2023-04" db="EMBL/GenBank/DDBJ databases">
        <title>Genome Sequence of Selenomonas sputigena ATCC 33150.</title>
        <authorList>
            <person name="Miller D.P."/>
            <person name="Anvari S."/>
            <person name="Polson S.W."/>
            <person name="Macdonald M."/>
            <person name="Mcdowell J.V."/>
        </authorList>
    </citation>
    <scope>NUCLEOTIDE SEQUENCE [LARGE SCALE GENOMIC DNA]</scope>
    <source>
        <strain evidence="1 2">ATCC 33150</strain>
    </source>
</reference>
<comment type="caution">
    <text evidence="1">The sequence shown here is derived from an EMBL/GenBank/DDBJ whole genome shotgun (WGS) entry which is preliminary data.</text>
</comment>
<evidence type="ECO:0000313" key="2">
    <source>
        <dbReference type="Proteomes" id="UP001559623"/>
    </source>
</evidence>
<name>A0ABV3X1S6_9FIRM</name>
<dbReference type="Proteomes" id="UP001559623">
    <property type="component" value="Unassembled WGS sequence"/>
</dbReference>